<protein>
    <submittedName>
        <fullName evidence="3">Uncharacterized protein</fullName>
    </submittedName>
</protein>
<comment type="caution">
    <text evidence="3">The sequence shown here is derived from an EMBL/GenBank/DDBJ whole genome shotgun (WGS) entry which is preliminary data.</text>
</comment>
<keyword evidence="2" id="KW-0732">Signal</keyword>
<dbReference type="AlphaFoldDB" id="A0ABC8R3R5"/>
<dbReference type="EMBL" id="CAUOFW020000957">
    <property type="protein sequence ID" value="CAK9139357.1"/>
    <property type="molecule type" value="Genomic_DNA"/>
</dbReference>
<accession>A0ABC8R3R5</accession>
<evidence type="ECO:0000313" key="3">
    <source>
        <dbReference type="EMBL" id="CAK9139357.1"/>
    </source>
</evidence>
<feature type="chain" id="PRO_5044756624" evidence="2">
    <location>
        <begin position="22"/>
        <end position="219"/>
    </location>
</feature>
<evidence type="ECO:0000313" key="4">
    <source>
        <dbReference type="Proteomes" id="UP001642360"/>
    </source>
</evidence>
<reference evidence="3 4" key="1">
    <citation type="submission" date="2024-02" db="EMBL/GenBank/DDBJ databases">
        <authorList>
            <person name="Vignale AGUSTIN F."/>
            <person name="Sosa J E."/>
            <person name="Modenutti C."/>
        </authorList>
    </citation>
    <scope>NUCLEOTIDE SEQUENCE [LARGE SCALE GENOMIC DNA]</scope>
</reference>
<evidence type="ECO:0000256" key="1">
    <source>
        <dbReference type="SAM" id="MobiDB-lite"/>
    </source>
</evidence>
<evidence type="ECO:0000256" key="2">
    <source>
        <dbReference type="SAM" id="SignalP"/>
    </source>
</evidence>
<feature type="region of interest" description="Disordered" evidence="1">
    <location>
        <begin position="121"/>
        <end position="140"/>
    </location>
</feature>
<sequence>MAVLAPQLVGWLCNIRVLVFTQKVLLVWRCLRYSNVIGASTYDGVVGIISCLSCGTGNPLLIMHAAVLLRHPHLQPYVLKVHLKLNSPRRNSLPTHWQYPEEEDVPVSTIREKRLSFGNDRTLNPSISGAEQDSSVNTQRNPCTPSFLNRKMAELSVGSTHEVTTISKRVVSKTSNVAKNQRLTPTKTSDTTKRQTELFKNRELVRPNCLHFISILQWL</sequence>
<keyword evidence="4" id="KW-1185">Reference proteome</keyword>
<feature type="signal peptide" evidence="2">
    <location>
        <begin position="1"/>
        <end position="21"/>
    </location>
</feature>
<dbReference type="Proteomes" id="UP001642360">
    <property type="component" value="Unassembled WGS sequence"/>
</dbReference>
<organism evidence="3 4">
    <name type="scientific">Ilex paraguariensis</name>
    <name type="common">yerba mate</name>
    <dbReference type="NCBI Taxonomy" id="185542"/>
    <lineage>
        <taxon>Eukaryota</taxon>
        <taxon>Viridiplantae</taxon>
        <taxon>Streptophyta</taxon>
        <taxon>Embryophyta</taxon>
        <taxon>Tracheophyta</taxon>
        <taxon>Spermatophyta</taxon>
        <taxon>Magnoliopsida</taxon>
        <taxon>eudicotyledons</taxon>
        <taxon>Gunneridae</taxon>
        <taxon>Pentapetalae</taxon>
        <taxon>asterids</taxon>
        <taxon>campanulids</taxon>
        <taxon>Aquifoliales</taxon>
        <taxon>Aquifoliaceae</taxon>
        <taxon>Ilex</taxon>
    </lineage>
</organism>
<name>A0ABC8R3R5_9AQUA</name>
<proteinExistence type="predicted"/>
<gene>
    <name evidence="3" type="ORF">ILEXP_LOCUS6746</name>
</gene>